<evidence type="ECO:0000256" key="8">
    <source>
        <dbReference type="ARBA" id="ARBA00023136"/>
    </source>
</evidence>
<dbReference type="GO" id="GO:0006824">
    <property type="term" value="P:cobalt ion transport"/>
    <property type="evidence" value="ECO:0007669"/>
    <property type="project" value="InterPro"/>
</dbReference>
<evidence type="ECO:0000313" key="13">
    <source>
        <dbReference type="Proteomes" id="UP000463470"/>
    </source>
</evidence>
<keyword evidence="5 10" id="KW-0547">Nucleotide-binding</keyword>
<dbReference type="FunFam" id="3.40.50.300:FF:000224">
    <property type="entry name" value="Energy-coupling factor transporter ATP-binding protein EcfA"/>
    <property type="match status" value="1"/>
</dbReference>
<dbReference type="Pfam" id="PF00005">
    <property type="entry name" value="ABC_tran"/>
    <property type="match status" value="1"/>
</dbReference>
<gene>
    <name evidence="12" type="ORF">GTO91_11240</name>
</gene>
<evidence type="ECO:0000259" key="11">
    <source>
        <dbReference type="PROSITE" id="PS50893"/>
    </source>
</evidence>
<evidence type="ECO:0000256" key="6">
    <source>
        <dbReference type="ARBA" id="ARBA00022840"/>
    </source>
</evidence>
<keyword evidence="8 10" id="KW-0472">Membrane</keyword>
<comment type="subcellular location">
    <subcellularLocation>
        <location evidence="1 10">Cell membrane</location>
        <topology evidence="1 10">Peripheral membrane protein</topology>
    </subcellularLocation>
</comment>
<evidence type="ECO:0000256" key="2">
    <source>
        <dbReference type="ARBA" id="ARBA00005417"/>
    </source>
</evidence>
<evidence type="ECO:0000256" key="1">
    <source>
        <dbReference type="ARBA" id="ARBA00004202"/>
    </source>
</evidence>
<dbReference type="PANTHER" id="PTHR43553:SF24">
    <property type="entry name" value="ENERGY-COUPLING FACTOR TRANSPORTER ATP-BINDING PROTEIN ECFA1"/>
    <property type="match status" value="1"/>
</dbReference>
<dbReference type="NCBIfam" id="NF010167">
    <property type="entry name" value="PRK13648.1"/>
    <property type="match status" value="1"/>
</dbReference>
<dbReference type="InterPro" id="IPR030947">
    <property type="entry name" value="EcfA_1"/>
</dbReference>
<comment type="function">
    <text evidence="10">Part of an ABC transporter complex. Responsible for energy coupling to the transport system.</text>
</comment>
<dbReference type="InterPro" id="IPR050095">
    <property type="entry name" value="ECF_ABC_transporter_ATP-bd"/>
</dbReference>
<organism evidence="12 13">
    <name type="scientific">Heliomicrobium undosum</name>
    <dbReference type="NCBI Taxonomy" id="121734"/>
    <lineage>
        <taxon>Bacteria</taxon>
        <taxon>Bacillati</taxon>
        <taxon>Bacillota</taxon>
        <taxon>Clostridia</taxon>
        <taxon>Eubacteriales</taxon>
        <taxon>Heliobacteriaceae</taxon>
        <taxon>Heliomicrobium</taxon>
    </lineage>
</organism>
<proteinExistence type="inferred from homology"/>
<dbReference type="PROSITE" id="PS00211">
    <property type="entry name" value="ABC_TRANSPORTER_1"/>
    <property type="match status" value="1"/>
</dbReference>
<dbReference type="OrthoDB" id="9784332at2"/>
<keyword evidence="13" id="KW-1185">Reference proteome</keyword>
<comment type="caution">
    <text evidence="12">The sequence shown here is derived from an EMBL/GenBank/DDBJ whole genome shotgun (WGS) entry which is preliminary data.</text>
</comment>
<sequence>MGDSSLISVENVSFQYRNPDGDAIQALSNVSLTIRPGEWVAILGANGSGKSTLAKHLNALLTPAEGRVLVEGMDTKDAQQRYDIRRRVGMVFQNPDNQLVATTVEEDVAFGPENIGLPSEEIRRRVAEALAVVGLQSLRERPPHDLSGGQKQRVAIAGALALQPAYLVFDEATSMLDPQSRREVLQTVRRLHKELGMTVITITHDMDEAAEAERVVVMSQGRVVFDGLPESLFQEESLLEQAGLEPPPSAQIARRLRERGLTIPLEAVTMEKLVSALCRLQSDN</sequence>
<dbReference type="InterPro" id="IPR003593">
    <property type="entry name" value="AAA+_ATPase"/>
</dbReference>
<evidence type="ECO:0000256" key="10">
    <source>
        <dbReference type="RuleBase" id="RU364103"/>
    </source>
</evidence>
<dbReference type="NCBIfam" id="TIGR04520">
    <property type="entry name" value="ECF_ATPase_1"/>
    <property type="match status" value="1"/>
</dbReference>
<protein>
    <recommendedName>
        <fullName evidence="10">ABC transporter ATP-binding protein</fullName>
    </recommendedName>
</protein>
<dbReference type="InterPro" id="IPR003439">
    <property type="entry name" value="ABC_transporter-like_ATP-bd"/>
</dbReference>
<dbReference type="GO" id="GO:0042626">
    <property type="term" value="F:ATPase-coupled transmembrane transporter activity"/>
    <property type="evidence" value="ECO:0007669"/>
    <property type="project" value="TreeGrafter"/>
</dbReference>
<dbReference type="PANTHER" id="PTHR43553">
    <property type="entry name" value="HEAVY METAL TRANSPORTER"/>
    <property type="match status" value="1"/>
</dbReference>
<accession>A0A845L623</accession>
<dbReference type="NCBIfam" id="TIGR01166">
    <property type="entry name" value="cbiO"/>
    <property type="match status" value="1"/>
</dbReference>
<keyword evidence="3 10" id="KW-0813">Transport</keyword>
<dbReference type="Proteomes" id="UP000463470">
    <property type="component" value="Unassembled WGS sequence"/>
</dbReference>
<dbReference type="InterPro" id="IPR027417">
    <property type="entry name" value="P-loop_NTPase"/>
</dbReference>
<dbReference type="GO" id="GO:0016887">
    <property type="term" value="F:ATP hydrolysis activity"/>
    <property type="evidence" value="ECO:0007669"/>
    <property type="project" value="InterPro"/>
</dbReference>
<evidence type="ECO:0000256" key="9">
    <source>
        <dbReference type="ARBA" id="ARBA00025157"/>
    </source>
</evidence>
<comment type="similarity">
    <text evidence="2 10">Belongs to the ABC transporter superfamily.</text>
</comment>
<reference evidence="12 13" key="1">
    <citation type="submission" date="2020-01" db="EMBL/GenBank/DDBJ databases">
        <title>Whole-genome sequence of Heliobacterium undosum DSM 13378.</title>
        <authorList>
            <person name="Kyndt J.A."/>
            <person name="Meyer T.E."/>
        </authorList>
    </citation>
    <scope>NUCLEOTIDE SEQUENCE [LARGE SCALE GENOMIC DNA]</scope>
    <source>
        <strain evidence="12 13">DSM 13378</strain>
    </source>
</reference>
<dbReference type="GO" id="GO:0043190">
    <property type="term" value="C:ATP-binding cassette (ABC) transporter complex"/>
    <property type="evidence" value="ECO:0007669"/>
    <property type="project" value="TreeGrafter"/>
</dbReference>
<dbReference type="Gene3D" id="3.40.50.300">
    <property type="entry name" value="P-loop containing nucleotide triphosphate hydrolases"/>
    <property type="match status" value="1"/>
</dbReference>
<dbReference type="GO" id="GO:0005524">
    <property type="term" value="F:ATP binding"/>
    <property type="evidence" value="ECO:0007669"/>
    <property type="project" value="UniProtKB-UniRule"/>
</dbReference>
<dbReference type="PROSITE" id="PS50893">
    <property type="entry name" value="ABC_TRANSPORTER_2"/>
    <property type="match status" value="1"/>
</dbReference>
<keyword evidence="6 10" id="KW-0067">ATP-binding</keyword>
<dbReference type="SUPFAM" id="SSF52540">
    <property type="entry name" value="P-loop containing nucleoside triphosphate hydrolases"/>
    <property type="match status" value="1"/>
</dbReference>
<comment type="function">
    <text evidence="9">Probably part of an ABC transporter complex. Responsible for energy coupling to the transport system.</text>
</comment>
<feature type="domain" description="ABC transporter" evidence="11">
    <location>
        <begin position="7"/>
        <end position="245"/>
    </location>
</feature>
<keyword evidence="7" id="KW-1278">Translocase</keyword>
<name>A0A845L623_9FIRM</name>
<dbReference type="CDD" id="cd03225">
    <property type="entry name" value="ABC_cobalt_CbiO_domain1"/>
    <property type="match status" value="1"/>
</dbReference>
<dbReference type="InterPro" id="IPR005876">
    <property type="entry name" value="Co_trans_ATP-bd"/>
</dbReference>
<dbReference type="EMBL" id="WXEY01000011">
    <property type="protein sequence ID" value="MZP30284.1"/>
    <property type="molecule type" value="Genomic_DNA"/>
</dbReference>
<evidence type="ECO:0000256" key="5">
    <source>
        <dbReference type="ARBA" id="ARBA00022741"/>
    </source>
</evidence>
<evidence type="ECO:0000256" key="7">
    <source>
        <dbReference type="ARBA" id="ARBA00022967"/>
    </source>
</evidence>
<dbReference type="SMART" id="SM00382">
    <property type="entry name" value="AAA"/>
    <property type="match status" value="1"/>
</dbReference>
<dbReference type="InterPro" id="IPR017871">
    <property type="entry name" value="ABC_transporter-like_CS"/>
</dbReference>
<dbReference type="AlphaFoldDB" id="A0A845L623"/>
<evidence type="ECO:0000313" key="12">
    <source>
        <dbReference type="EMBL" id="MZP30284.1"/>
    </source>
</evidence>
<evidence type="ECO:0000256" key="4">
    <source>
        <dbReference type="ARBA" id="ARBA00022475"/>
    </source>
</evidence>
<dbReference type="InterPro" id="IPR015856">
    <property type="entry name" value="ABC_transpr_CbiO/EcfA_su"/>
</dbReference>
<evidence type="ECO:0000256" key="3">
    <source>
        <dbReference type="ARBA" id="ARBA00022448"/>
    </source>
</evidence>
<keyword evidence="4 10" id="KW-1003">Cell membrane</keyword>